<proteinExistence type="predicted"/>
<dbReference type="InterPro" id="IPR020471">
    <property type="entry name" value="AKR"/>
</dbReference>
<dbReference type="PROSITE" id="PS00063">
    <property type="entry name" value="ALDOKETO_REDUCTASE_3"/>
    <property type="match status" value="1"/>
</dbReference>
<dbReference type="InterPro" id="IPR018170">
    <property type="entry name" value="Aldo/ket_reductase_CS"/>
</dbReference>
<feature type="region of interest" description="Disordered" evidence="5">
    <location>
        <begin position="214"/>
        <end position="235"/>
    </location>
</feature>
<dbReference type="GO" id="GO:0016491">
    <property type="term" value="F:oxidoreductase activity"/>
    <property type="evidence" value="ECO:0007669"/>
    <property type="project" value="UniProtKB-KW"/>
</dbReference>
<feature type="active site" description="Proton donor" evidence="2">
    <location>
        <position position="50"/>
    </location>
</feature>
<feature type="binding site" evidence="3">
    <location>
        <position position="110"/>
    </location>
    <ligand>
        <name>substrate</name>
    </ligand>
</feature>
<evidence type="ECO:0000313" key="8">
    <source>
        <dbReference type="Proteomes" id="UP000652219"/>
    </source>
</evidence>
<evidence type="ECO:0000259" key="6">
    <source>
        <dbReference type="Pfam" id="PF00248"/>
    </source>
</evidence>
<keyword evidence="8" id="KW-1185">Reference proteome</keyword>
<dbReference type="InterPro" id="IPR023210">
    <property type="entry name" value="NADP_OxRdtase_dom"/>
</dbReference>
<dbReference type="Gene3D" id="3.20.20.100">
    <property type="entry name" value="NADP-dependent oxidoreductase domain"/>
    <property type="match status" value="1"/>
</dbReference>
<comment type="caution">
    <text evidence="7">The sequence shown here is derived from an EMBL/GenBank/DDBJ whole genome shotgun (WGS) entry which is preliminary data.</text>
</comment>
<dbReference type="PIRSF" id="PIRSF000097">
    <property type="entry name" value="AKR"/>
    <property type="match status" value="1"/>
</dbReference>
<dbReference type="CDD" id="cd19071">
    <property type="entry name" value="AKR_AKR1-5-like"/>
    <property type="match status" value="1"/>
</dbReference>
<dbReference type="SUPFAM" id="SSF51430">
    <property type="entry name" value="NAD(P)-linked oxidoreductase"/>
    <property type="match status" value="1"/>
</dbReference>
<dbReference type="AlphaFoldDB" id="A0A8H6IXL4"/>
<dbReference type="PROSITE" id="PS00798">
    <property type="entry name" value="ALDOKETO_REDUCTASE_1"/>
    <property type="match status" value="1"/>
</dbReference>
<dbReference type="Proteomes" id="UP000652219">
    <property type="component" value="Unassembled WGS sequence"/>
</dbReference>
<organism evidence="7 8">
    <name type="scientific">Colletotrichum sojae</name>
    <dbReference type="NCBI Taxonomy" id="2175907"/>
    <lineage>
        <taxon>Eukaryota</taxon>
        <taxon>Fungi</taxon>
        <taxon>Dikarya</taxon>
        <taxon>Ascomycota</taxon>
        <taxon>Pezizomycotina</taxon>
        <taxon>Sordariomycetes</taxon>
        <taxon>Hypocreomycetidae</taxon>
        <taxon>Glomerellales</taxon>
        <taxon>Glomerellaceae</taxon>
        <taxon>Colletotrichum</taxon>
        <taxon>Colletotrichum orchidearum species complex</taxon>
    </lineage>
</organism>
<feature type="site" description="Lowers pKa of active site Tyr" evidence="4">
    <location>
        <position position="75"/>
    </location>
</feature>
<evidence type="ECO:0000256" key="5">
    <source>
        <dbReference type="SAM" id="MobiDB-lite"/>
    </source>
</evidence>
<feature type="domain" description="NADP-dependent oxidoreductase" evidence="6">
    <location>
        <begin position="27"/>
        <end position="289"/>
    </location>
</feature>
<accession>A0A8H6IXL4</accession>
<evidence type="ECO:0000256" key="3">
    <source>
        <dbReference type="PIRSR" id="PIRSR000097-2"/>
    </source>
</evidence>
<dbReference type="EMBL" id="WIGN01000274">
    <property type="protein sequence ID" value="KAF6802388.1"/>
    <property type="molecule type" value="Genomic_DNA"/>
</dbReference>
<dbReference type="PANTHER" id="PTHR43827:SF13">
    <property type="entry name" value="ALDO_KETO REDUCTASE FAMILY PROTEIN"/>
    <property type="match status" value="1"/>
</dbReference>
<reference evidence="7 8" key="1">
    <citation type="journal article" date="2020" name="Phytopathology">
        <title>Genome Sequence Resources of Colletotrichum truncatum, C. plurivorum, C. musicola, and C. sojae: Four Species Pathogenic to Soybean (Glycine max).</title>
        <authorList>
            <person name="Rogerio F."/>
            <person name="Boufleur T.R."/>
            <person name="Ciampi-Guillardi M."/>
            <person name="Sukno S.A."/>
            <person name="Thon M.R."/>
            <person name="Massola Junior N.S."/>
            <person name="Baroncelli R."/>
        </authorList>
    </citation>
    <scope>NUCLEOTIDE SEQUENCE [LARGE SCALE GENOMIC DNA]</scope>
    <source>
        <strain evidence="7 8">LFN0009</strain>
    </source>
</reference>
<sequence length="303" mass="33405">MEPSVAAPRTSITIPPIDFGVYQLRGEECTQACLTALGAGYRHIDTAQLYGNEADVGRALQQTRLRREDIFLTTKIGRCEGGVEKAYRSALRSVGRIAGEDGHVDLFLIHRPVEPRREIWLALEKLMAEGRTGAIGVSNFREERLEEMRGYASIWPPAVNQIEVHPWCQQRRLVAYCQRNGIVVQAYSPLARGQRMSDPVLARVVERVRRRLLLSGTGPEPGTGAGGAEAAEGREPARSVTTAQVLVRWSLQKGFVPLPKSSDPARIEANFNVFWLELDGEEMELLDGLDMGSAGALFPANVS</sequence>
<evidence type="ECO:0000256" key="2">
    <source>
        <dbReference type="PIRSR" id="PIRSR000097-1"/>
    </source>
</evidence>
<dbReference type="Pfam" id="PF00248">
    <property type="entry name" value="Aldo_ket_red"/>
    <property type="match status" value="1"/>
</dbReference>
<keyword evidence="1" id="KW-0560">Oxidoreductase</keyword>
<evidence type="ECO:0000256" key="1">
    <source>
        <dbReference type="ARBA" id="ARBA00023002"/>
    </source>
</evidence>
<name>A0A8H6IXL4_9PEZI</name>
<dbReference type="PANTHER" id="PTHR43827">
    <property type="entry name" value="2,5-DIKETO-D-GLUCONIC ACID REDUCTASE"/>
    <property type="match status" value="1"/>
</dbReference>
<evidence type="ECO:0000313" key="7">
    <source>
        <dbReference type="EMBL" id="KAF6802388.1"/>
    </source>
</evidence>
<protein>
    <submittedName>
        <fullName evidence="7">Putative aldo/keto reductase</fullName>
    </submittedName>
</protein>
<gene>
    <name evidence="7" type="ORF">CSOJ01_11637</name>
</gene>
<dbReference type="PRINTS" id="PR00069">
    <property type="entry name" value="ALDKETRDTASE"/>
</dbReference>
<evidence type="ECO:0000256" key="4">
    <source>
        <dbReference type="PIRSR" id="PIRSR000097-3"/>
    </source>
</evidence>
<dbReference type="InterPro" id="IPR036812">
    <property type="entry name" value="NAD(P)_OxRdtase_dom_sf"/>
</dbReference>